<evidence type="ECO:0000256" key="2">
    <source>
        <dbReference type="PROSITE-ProRule" id="PRU00169"/>
    </source>
</evidence>
<evidence type="ECO:0000313" key="4">
    <source>
        <dbReference type="EMBL" id="TDY51647.1"/>
    </source>
</evidence>
<dbReference type="PANTHER" id="PTHR44591:SF20">
    <property type="entry name" value="PROTEIN PILH"/>
    <property type="match status" value="1"/>
</dbReference>
<dbReference type="Proteomes" id="UP000295509">
    <property type="component" value="Unassembled WGS sequence"/>
</dbReference>
<dbReference type="InterPro" id="IPR011006">
    <property type="entry name" value="CheY-like_superfamily"/>
</dbReference>
<name>A0A4R8LXX8_9BURK</name>
<protein>
    <submittedName>
        <fullName evidence="4">Response regulator receiver domain-containing protein</fullName>
    </submittedName>
</protein>
<dbReference type="SMART" id="SM00448">
    <property type="entry name" value="REC"/>
    <property type="match status" value="1"/>
</dbReference>
<dbReference type="RefSeq" id="WP_243849481.1">
    <property type="nucleotide sequence ID" value="NZ_JBHLUW010000046.1"/>
</dbReference>
<dbReference type="InterPro" id="IPR050595">
    <property type="entry name" value="Bact_response_regulator"/>
</dbReference>
<evidence type="ECO:0000313" key="5">
    <source>
        <dbReference type="Proteomes" id="UP000295509"/>
    </source>
</evidence>
<dbReference type="InterPro" id="IPR001789">
    <property type="entry name" value="Sig_transdc_resp-reg_receiver"/>
</dbReference>
<reference evidence="4 5" key="1">
    <citation type="submission" date="2019-03" db="EMBL/GenBank/DDBJ databases">
        <title>Genomic Encyclopedia of Type Strains, Phase III (KMG-III): the genomes of soil and plant-associated and newly described type strains.</title>
        <authorList>
            <person name="Whitman W."/>
        </authorList>
    </citation>
    <scope>NUCLEOTIDE SEQUENCE [LARGE SCALE GENOMIC DNA]</scope>
    <source>
        <strain evidence="4 5">LMG 29544</strain>
    </source>
</reference>
<feature type="domain" description="Response regulatory" evidence="3">
    <location>
        <begin position="14"/>
        <end position="125"/>
    </location>
</feature>
<gene>
    <name evidence="4" type="ORF">BX592_107215</name>
</gene>
<dbReference type="AlphaFoldDB" id="A0A4R8LXX8"/>
<dbReference type="Gene3D" id="3.40.50.2300">
    <property type="match status" value="1"/>
</dbReference>
<sequence length="139" mass="15268">MMDATALSDTRLPTILLIDDEQDLLAAWALLLELEGFHVVTSMEPREGIELAHRLHPALVITDLMMPDMNGIEVCLAIKADPSLDDVPVILWSASPDIPPNVLCECTLHKPVPRETLLASVEGLLRSALGARQKTSLRR</sequence>
<dbReference type="GO" id="GO:0000160">
    <property type="term" value="P:phosphorelay signal transduction system"/>
    <property type="evidence" value="ECO:0007669"/>
    <property type="project" value="InterPro"/>
</dbReference>
<keyword evidence="1 2" id="KW-0597">Phosphoprotein</keyword>
<dbReference type="PROSITE" id="PS50110">
    <property type="entry name" value="RESPONSE_REGULATORY"/>
    <property type="match status" value="1"/>
</dbReference>
<organism evidence="4 5">
    <name type="scientific">Paraburkholderia rhizosphaerae</name>
    <dbReference type="NCBI Taxonomy" id="480658"/>
    <lineage>
        <taxon>Bacteria</taxon>
        <taxon>Pseudomonadati</taxon>
        <taxon>Pseudomonadota</taxon>
        <taxon>Betaproteobacteria</taxon>
        <taxon>Burkholderiales</taxon>
        <taxon>Burkholderiaceae</taxon>
        <taxon>Paraburkholderia</taxon>
    </lineage>
</organism>
<accession>A0A4R8LXX8</accession>
<keyword evidence="5" id="KW-1185">Reference proteome</keyword>
<dbReference type="Pfam" id="PF00072">
    <property type="entry name" value="Response_reg"/>
    <property type="match status" value="1"/>
</dbReference>
<dbReference type="SUPFAM" id="SSF52172">
    <property type="entry name" value="CheY-like"/>
    <property type="match status" value="1"/>
</dbReference>
<evidence type="ECO:0000259" key="3">
    <source>
        <dbReference type="PROSITE" id="PS50110"/>
    </source>
</evidence>
<dbReference type="EMBL" id="SORE01000007">
    <property type="protein sequence ID" value="TDY51647.1"/>
    <property type="molecule type" value="Genomic_DNA"/>
</dbReference>
<proteinExistence type="predicted"/>
<evidence type="ECO:0000256" key="1">
    <source>
        <dbReference type="ARBA" id="ARBA00022553"/>
    </source>
</evidence>
<dbReference type="PANTHER" id="PTHR44591">
    <property type="entry name" value="STRESS RESPONSE REGULATOR PROTEIN 1"/>
    <property type="match status" value="1"/>
</dbReference>
<comment type="caution">
    <text evidence="4">The sequence shown here is derived from an EMBL/GenBank/DDBJ whole genome shotgun (WGS) entry which is preliminary data.</text>
</comment>
<feature type="modified residue" description="4-aspartylphosphate" evidence="2">
    <location>
        <position position="63"/>
    </location>
</feature>